<feature type="transmembrane region" description="Helical" evidence="1">
    <location>
        <begin position="104"/>
        <end position="122"/>
    </location>
</feature>
<dbReference type="NCBIfam" id="TIGR02206">
    <property type="entry name" value="intg_mem_TP0381"/>
    <property type="match status" value="1"/>
</dbReference>
<organism evidence="2 3">
    <name type="scientific">Aliicoccus persicus</name>
    <dbReference type="NCBI Taxonomy" id="930138"/>
    <lineage>
        <taxon>Bacteria</taxon>
        <taxon>Bacillati</taxon>
        <taxon>Bacillota</taxon>
        <taxon>Bacilli</taxon>
        <taxon>Bacillales</taxon>
        <taxon>Staphylococcaceae</taxon>
        <taxon>Aliicoccus</taxon>
    </lineage>
</organism>
<feature type="transmembrane region" description="Helical" evidence="1">
    <location>
        <begin position="201"/>
        <end position="221"/>
    </location>
</feature>
<feature type="transmembrane region" description="Helical" evidence="1">
    <location>
        <begin position="48"/>
        <end position="68"/>
    </location>
</feature>
<keyword evidence="1" id="KW-1133">Transmembrane helix</keyword>
<reference evidence="2 3" key="1">
    <citation type="submission" date="2016-10" db="EMBL/GenBank/DDBJ databases">
        <authorList>
            <person name="Varghese N."/>
            <person name="Submissions S."/>
        </authorList>
    </citation>
    <scope>NUCLEOTIDE SEQUENCE [LARGE SCALE GENOMIC DNA]</scope>
    <source>
        <strain evidence="2 3">IBRC-M10081</strain>
    </source>
</reference>
<proteinExistence type="predicted"/>
<protein>
    <submittedName>
        <fullName evidence="2">Conserved hypothetical integral membrane protein TIGR02206</fullName>
    </submittedName>
</protein>
<name>A0A662Z6Z5_9STAP</name>
<dbReference type="InterPro" id="IPR011737">
    <property type="entry name" value="CHP02206_TP0381"/>
</dbReference>
<dbReference type="AlphaFoldDB" id="A0A662Z6Z5"/>
<evidence type="ECO:0000313" key="2">
    <source>
        <dbReference type="EMBL" id="SEW15751.1"/>
    </source>
</evidence>
<dbReference type="Pfam" id="PF14808">
    <property type="entry name" value="TMEM164"/>
    <property type="match status" value="1"/>
</dbReference>
<feature type="transmembrane region" description="Helical" evidence="1">
    <location>
        <begin position="17"/>
        <end position="36"/>
    </location>
</feature>
<feature type="transmembrane region" description="Helical" evidence="1">
    <location>
        <begin position="74"/>
        <end position="92"/>
    </location>
</feature>
<dbReference type="RefSeq" id="WP_091476287.1">
    <property type="nucleotide sequence ID" value="NZ_FOIT01000006.1"/>
</dbReference>
<dbReference type="EMBL" id="FOIT01000006">
    <property type="protein sequence ID" value="SEW15751.1"/>
    <property type="molecule type" value="Genomic_DNA"/>
</dbReference>
<keyword evidence="1" id="KW-0472">Membrane</keyword>
<feature type="transmembrane region" description="Helical" evidence="1">
    <location>
        <begin position="161"/>
        <end position="181"/>
    </location>
</feature>
<dbReference type="OrthoDB" id="9813172at2"/>
<keyword evidence="1" id="KW-0812">Transmembrane</keyword>
<accession>A0A662Z6Z5</accession>
<gene>
    <name evidence="2" type="ORF">SAMN05192557_1886</name>
</gene>
<keyword evidence="3" id="KW-1185">Reference proteome</keyword>
<dbReference type="Proteomes" id="UP000243605">
    <property type="component" value="Unassembled WGS sequence"/>
</dbReference>
<sequence length="232" mass="26987">MNQLLDARVPQIEIGDISYFLYLFSFIGLLVIVILFRKSFHSRLKWVYISFFFLGIFQRSLIVFWYIYNDIYTLTSALPLQICRVVVWLIIIQCIVKKPILNHIIFYFGLFAAAAFVYPIGIWPYYNIAGIAFFIMHAMNVIFPLIMLLSGDFKPSIKGALIASGAFTVYYISILLINEWLDANYFFIHSRPFLHELSLFQYSLVNILGTTAVFIVIGVLLKWVSKYLRVVE</sequence>
<evidence type="ECO:0000313" key="3">
    <source>
        <dbReference type="Proteomes" id="UP000243605"/>
    </source>
</evidence>
<feature type="transmembrane region" description="Helical" evidence="1">
    <location>
        <begin position="128"/>
        <end position="149"/>
    </location>
</feature>
<evidence type="ECO:0000256" key="1">
    <source>
        <dbReference type="SAM" id="Phobius"/>
    </source>
</evidence>